<dbReference type="InterPro" id="IPR001232">
    <property type="entry name" value="SKP1-like"/>
</dbReference>
<dbReference type="Gene3D" id="3.30.710.10">
    <property type="entry name" value="Potassium Channel Kv1.1, Chain A"/>
    <property type="match status" value="1"/>
</dbReference>
<dbReference type="SUPFAM" id="SSF54695">
    <property type="entry name" value="POZ domain"/>
    <property type="match status" value="1"/>
</dbReference>
<evidence type="ECO:0000256" key="3">
    <source>
        <dbReference type="ARBA" id="ARBA00021347"/>
    </source>
</evidence>
<dbReference type="AlphaFoldDB" id="A0A059EW81"/>
<dbReference type="VEuPathDB" id="MicrosporidiaDB:H312_03613"/>
<organism evidence="5 6">
    <name type="scientific">Anncaliia algerae PRA339</name>
    <dbReference type="NCBI Taxonomy" id="1288291"/>
    <lineage>
        <taxon>Eukaryota</taxon>
        <taxon>Fungi</taxon>
        <taxon>Fungi incertae sedis</taxon>
        <taxon>Microsporidia</taxon>
        <taxon>Tubulinosematoidea</taxon>
        <taxon>Tubulinosematidae</taxon>
        <taxon>Anncaliia</taxon>
    </lineage>
</organism>
<sequence>MNETVKLISKENKVYIIEEKAANYSGLLRVLFKNINYVENTDREVKLPFSNKLLDIAVSYMEYRKKYSTYDGPIPDFEIREGDEIDLLEVSNFLQL</sequence>
<dbReference type="InterPro" id="IPR011333">
    <property type="entry name" value="SKP1/BTB/POZ_sf"/>
</dbReference>
<evidence type="ECO:0000256" key="4">
    <source>
        <dbReference type="ARBA" id="ARBA00023242"/>
    </source>
</evidence>
<evidence type="ECO:0000256" key="1">
    <source>
        <dbReference type="ARBA" id="ARBA00004123"/>
    </source>
</evidence>
<protein>
    <recommendedName>
        <fullName evidence="3">Elongin-C</fullName>
    </recommendedName>
</protein>
<dbReference type="GO" id="GO:0005634">
    <property type="term" value="C:nucleus"/>
    <property type="evidence" value="ECO:0007669"/>
    <property type="project" value="UniProtKB-SubCell"/>
</dbReference>
<dbReference type="OrthoDB" id="249087at2759"/>
<comment type="subcellular location">
    <subcellularLocation>
        <location evidence="1">Nucleus</location>
    </subcellularLocation>
</comment>
<dbReference type="PANTHER" id="PTHR20648">
    <property type="entry name" value="ELONGIN-C"/>
    <property type="match status" value="1"/>
</dbReference>
<accession>A0A059EW81</accession>
<dbReference type="InterPro" id="IPR039948">
    <property type="entry name" value="ELC1"/>
</dbReference>
<evidence type="ECO:0000313" key="5">
    <source>
        <dbReference type="EMBL" id="KCZ79004.1"/>
    </source>
</evidence>
<name>A0A059EW81_9MICR</name>
<keyword evidence="6" id="KW-1185">Reference proteome</keyword>
<proteinExistence type="inferred from homology"/>
<dbReference type="Proteomes" id="UP000030655">
    <property type="component" value="Unassembled WGS sequence"/>
</dbReference>
<reference evidence="5 6" key="2">
    <citation type="submission" date="2014-03" db="EMBL/GenBank/DDBJ databases">
        <title>The Genome Sequence of Anncaliia algerae insect isolate PRA339.</title>
        <authorList>
            <consortium name="The Broad Institute Genome Sequencing Platform"/>
            <consortium name="The Broad Institute Genome Sequencing Center for Infectious Disease"/>
            <person name="Cuomo C."/>
            <person name="Becnel J."/>
            <person name="Sanscrainte N."/>
            <person name="Walker B."/>
            <person name="Young S.K."/>
            <person name="Zeng Q."/>
            <person name="Gargeya S."/>
            <person name="Fitzgerald M."/>
            <person name="Haas B."/>
            <person name="Abouelleil A."/>
            <person name="Alvarado L."/>
            <person name="Arachchi H.M."/>
            <person name="Berlin A.M."/>
            <person name="Chapman S.B."/>
            <person name="Dewar J."/>
            <person name="Goldberg J."/>
            <person name="Griggs A."/>
            <person name="Gujja S."/>
            <person name="Hansen M."/>
            <person name="Howarth C."/>
            <person name="Imamovic A."/>
            <person name="Larimer J."/>
            <person name="McCowan C."/>
            <person name="Murphy C."/>
            <person name="Neiman D."/>
            <person name="Pearson M."/>
            <person name="Priest M."/>
            <person name="Roberts A."/>
            <person name="Saif S."/>
            <person name="Shea T."/>
            <person name="Sisk P."/>
            <person name="Sykes S."/>
            <person name="Wortman J."/>
            <person name="Nusbaum C."/>
            <person name="Birren B."/>
        </authorList>
    </citation>
    <scope>NUCLEOTIDE SEQUENCE [LARGE SCALE GENOMIC DNA]</scope>
    <source>
        <strain evidence="5 6">PRA339</strain>
    </source>
</reference>
<dbReference type="STRING" id="1288291.A0A059EW81"/>
<dbReference type="FunFam" id="3.30.710.10:FF:000035">
    <property type="entry name" value="Elongin C transcription elongation factor"/>
    <property type="match status" value="1"/>
</dbReference>
<dbReference type="HOGENOM" id="CLU_130038_4_0_1"/>
<evidence type="ECO:0000256" key="2">
    <source>
        <dbReference type="ARBA" id="ARBA00009993"/>
    </source>
</evidence>
<dbReference type="SMART" id="SM00512">
    <property type="entry name" value="Skp1"/>
    <property type="match status" value="1"/>
</dbReference>
<reference evidence="6" key="1">
    <citation type="submission" date="2013-02" db="EMBL/GenBank/DDBJ databases">
        <authorList>
            <consortium name="The Broad Institute Genome Sequencing Platform"/>
            <person name="Cuomo C."/>
            <person name="Becnel J."/>
            <person name="Sanscrainte N."/>
            <person name="Walker B."/>
            <person name="Young S.K."/>
            <person name="Zeng Q."/>
            <person name="Gargeya S."/>
            <person name="Fitzgerald M."/>
            <person name="Haas B."/>
            <person name="Abouelleil A."/>
            <person name="Alvarado L."/>
            <person name="Arachchi H.M."/>
            <person name="Berlin A.M."/>
            <person name="Chapman S.B."/>
            <person name="Dewar J."/>
            <person name="Goldberg J."/>
            <person name="Griggs A."/>
            <person name="Gujja S."/>
            <person name="Hansen M."/>
            <person name="Howarth C."/>
            <person name="Imamovic A."/>
            <person name="Larimer J."/>
            <person name="McCowan C."/>
            <person name="Murphy C."/>
            <person name="Neiman D."/>
            <person name="Pearson M."/>
            <person name="Priest M."/>
            <person name="Roberts A."/>
            <person name="Saif S."/>
            <person name="Shea T."/>
            <person name="Sisk P."/>
            <person name="Sykes S."/>
            <person name="Wortman J."/>
            <person name="Nusbaum C."/>
            <person name="Birren B."/>
        </authorList>
    </citation>
    <scope>NUCLEOTIDE SEQUENCE [LARGE SCALE GENOMIC DNA]</scope>
    <source>
        <strain evidence="6">PRA339</strain>
    </source>
</reference>
<gene>
    <name evidence="5" type="ORF">H312_03613</name>
</gene>
<evidence type="ECO:0000313" key="6">
    <source>
        <dbReference type="Proteomes" id="UP000030655"/>
    </source>
</evidence>
<comment type="similarity">
    <text evidence="2">Belongs to the SKP1 family.</text>
</comment>
<keyword evidence="4" id="KW-0539">Nucleus</keyword>
<dbReference type="GO" id="GO:0006511">
    <property type="term" value="P:ubiquitin-dependent protein catabolic process"/>
    <property type="evidence" value="ECO:0007669"/>
    <property type="project" value="InterPro"/>
</dbReference>
<dbReference type="EMBL" id="KK365474">
    <property type="protein sequence ID" value="KCZ79004.1"/>
    <property type="molecule type" value="Genomic_DNA"/>
</dbReference>